<gene>
    <name evidence="1" type="ORF">NEMVEDRAFT_v1g239742</name>
</gene>
<sequence>MMNCEKPLVFSKFLKSIWLTNVKDYYIKKRTILINIGIEATVIKSTEPCKSLAPRTSTILQDVTIQSADSVVLVEIEDERDISGCVLENGWHHLNELFPSFPKHVSLYKSPQFEVGKVSFDPFHAVGQSEGVNLNKVREHQVKVNVWFCPTNTHCRLHNKHSDPEILEVHTQIYGTGRMQKFHSEDFSSLYEDVVMSPGMTHVPFCGIHDNGEYYYGWHQYYGDTDCIWMAIEYHPL</sequence>
<dbReference type="KEGG" id="nve:5518840"/>
<reference evidence="1 2" key="1">
    <citation type="journal article" date="2007" name="Science">
        <title>Sea anemone genome reveals ancestral eumetazoan gene repertoire and genomic organization.</title>
        <authorList>
            <person name="Putnam N.H."/>
            <person name="Srivastava M."/>
            <person name="Hellsten U."/>
            <person name="Dirks B."/>
            <person name="Chapman J."/>
            <person name="Salamov A."/>
            <person name="Terry A."/>
            <person name="Shapiro H."/>
            <person name="Lindquist E."/>
            <person name="Kapitonov V.V."/>
            <person name="Jurka J."/>
            <person name="Genikhovich G."/>
            <person name="Grigoriev I.V."/>
            <person name="Lucas S.M."/>
            <person name="Steele R.E."/>
            <person name="Finnerty J.R."/>
            <person name="Technau U."/>
            <person name="Martindale M.Q."/>
            <person name="Rokhsar D.S."/>
        </authorList>
    </citation>
    <scope>NUCLEOTIDE SEQUENCE [LARGE SCALE GENOMIC DNA]</scope>
    <source>
        <strain evidence="2">CH2 X CH6</strain>
    </source>
</reference>
<dbReference type="Proteomes" id="UP000001593">
    <property type="component" value="Unassembled WGS sequence"/>
</dbReference>
<dbReference type="HOGENOM" id="CLU_1203689_0_0_1"/>
<proteinExistence type="predicted"/>
<dbReference type="EMBL" id="DS469525">
    <property type="protein sequence ID" value="EDO46711.1"/>
    <property type="molecule type" value="Genomic_DNA"/>
</dbReference>
<dbReference type="OMA" id="TYPWHRY"/>
<evidence type="ECO:0000313" key="1">
    <source>
        <dbReference type="EMBL" id="EDO46711.1"/>
    </source>
</evidence>
<dbReference type="Gene3D" id="2.60.120.990">
    <property type="match status" value="1"/>
</dbReference>
<dbReference type="OrthoDB" id="5946426at2759"/>
<dbReference type="InParanoid" id="A7RPB9"/>
<organism evidence="1 2">
    <name type="scientific">Nematostella vectensis</name>
    <name type="common">Starlet sea anemone</name>
    <dbReference type="NCBI Taxonomy" id="45351"/>
    <lineage>
        <taxon>Eukaryota</taxon>
        <taxon>Metazoa</taxon>
        <taxon>Cnidaria</taxon>
        <taxon>Anthozoa</taxon>
        <taxon>Hexacorallia</taxon>
        <taxon>Actiniaria</taxon>
        <taxon>Edwardsiidae</taxon>
        <taxon>Nematostella</taxon>
    </lineage>
</organism>
<evidence type="ECO:0000313" key="2">
    <source>
        <dbReference type="Proteomes" id="UP000001593"/>
    </source>
</evidence>
<protein>
    <submittedName>
        <fullName evidence="1">Uncharacterized protein</fullName>
    </submittedName>
</protein>
<accession>A7RPB9</accession>
<name>A7RPB9_NEMVE</name>
<dbReference type="AlphaFoldDB" id="A7RPB9"/>
<keyword evidence="2" id="KW-1185">Reference proteome</keyword>